<reference evidence="1" key="1">
    <citation type="journal article" date="2015" name="Nature">
        <title>Complex archaea that bridge the gap between prokaryotes and eukaryotes.</title>
        <authorList>
            <person name="Spang A."/>
            <person name="Saw J.H."/>
            <person name="Jorgensen S.L."/>
            <person name="Zaremba-Niedzwiedzka K."/>
            <person name="Martijn J."/>
            <person name="Lind A.E."/>
            <person name="van Eijk R."/>
            <person name="Schleper C."/>
            <person name="Guy L."/>
            <person name="Ettema T.J."/>
        </authorList>
    </citation>
    <scope>NUCLEOTIDE SEQUENCE</scope>
</reference>
<protein>
    <submittedName>
        <fullName evidence="1">Uncharacterized protein</fullName>
    </submittedName>
</protein>
<proteinExistence type="predicted"/>
<comment type="caution">
    <text evidence="1">The sequence shown here is derived from an EMBL/GenBank/DDBJ whole genome shotgun (WGS) entry which is preliminary data.</text>
</comment>
<sequence>MLVEEKDLIGPISSDTMNPLHLIPIFAVFYTKVTGKELAAKLYHLDETDLLTEEELAGEIDDLYDLLNEIAPPYSYFGANEDDGACFGFWPLIDSIQDDVRNEELLTKDKVDIGQEAVRTGQYVADINERGNVTLYRVKEIVLEEIWSIV</sequence>
<gene>
    <name evidence="1" type="ORF">LCGC14_2005400</name>
</gene>
<accession>A0A0F9HYZ5</accession>
<evidence type="ECO:0000313" key="1">
    <source>
        <dbReference type="EMBL" id="KKL80372.1"/>
    </source>
</evidence>
<organism evidence="1">
    <name type="scientific">marine sediment metagenome</name>
    <dbReference type="NCBI Taxonomy" id="412755"/>
    <lineage>
        <taxon>unclassified sequences</taxon>
        <taxon>metagenomes</taxon>
        <taxon>ecological metagenomes</taxon>
    </lineage>
</organism>
<name>A0A0F9HYZ5_9ZZZZ</name>
<dbReference type="AlphaFoldDB" id="A0A0F9HYZ5"/>
<dbReference type="EMBL" id="LAZR01022871">
    <property type="protein sequence ID" value="KKL80372.1"/>
    <property type="molecule type" value="Genomic_DNA"/>
</dbReference>